<dbReference type="OrthoDB" id="1113844at2"/>
<dbReference type="GO" id="GO:0016829">
    <property type="term" value="F:lyase activity"/>
    <property type="evidence" value="ECO:0007669"/>
    <property type="project" value="UniProtKB-KW"/>
</dbReference>
<sequence>MVDLATWNLSIPEGSPPKTIETPRLVDGFKNKYFNSDGSTVYFWAPVTGAKTENAIYPRSELRETYKDGTLRNWLYPDADNFLNATLTVNQVPSSGKVVIGQIHTKDSNKPMVKLEYQYKEATDSGDIVAKVRMRPDDKDARVITVATGIKLGRAFSYRIHLDRTGDLGITAAGRSWYTTISATWRVRPLYFKAGVYVQDNTGYTSEGGKVTFSKLDIDHNT</sequence>
<dbReference type="PATRIC" id="fig|294.124.peg.2059"/>
<reference evidence="2 3" key="1">
    <citation type="submission" date="2015-01" db="EMBL/GenBank/DDBJ databases">
        <title>Draft Genome Sequence of the Biocontrol and Plant Growth-Promoting Rhizobacteria (PGPR) Pseudomonas fluorescens UM270.</title>
        <authorList>
            <person name="Hernandez-Salmeron J.E."/>
            <person name="Santoyo G."/>
            <person name="Moreno-Hagelsieb G."/>
            <person name="Hernandez-Leon R."/>
        </authorList>
    </citation>
    <scope>NUCLEOTIDE SEQUENCE [LARGE SCALE GENOMIC DNA]</scope>
    <source>
        <strain evidence="2 3">UM270</strain>
    </source>
</reference>
<comment type="caution">
    <text evidence="2">The sequence shown here is derived from an EMBL/GenBank/DDBJ whole genome shotgun (WGS) entry which is preliminary data.</text>
</comment>
<keyword evidence="2" id="KW-0456">Lyase</keyword>
<feature type="domain" description="Alginate lyase 2" evidence="1">
    <location>
        <begin position="2"/>
        <end position="220"/>
    </location>
</feature>
<name>A0A0D0PFU9_PSEFL</name>
<evidence type="ECO:0000313" key="2">
    <source>
        <dbReference type="EMBL" id="KIQ59542.1"/>
    </source>
</evidence>
<dbReference type="Pfam" id="PF08787">
    <property type="entry name" value="Alginate_lyase2"/>
    <property type="match status" value="1"/>
</dbReference>
<dbReference type="Gene3D" id="2.60.120.200">
    <property type="match status" value="1"/>
</dbReference>
<dbReference type="EMBL" id="JXNZ01000069">
    <property type="protein sequence ID" value="KIQ59542.1"/>
    <property type="molecule type" value="Genomic_DNA"/>
</dbReference>
<protein>
    <submittedName>
        <fullName evidence="2">Alginate lyase</fullName>
    </submittedName>
</protein>
<dbReference type="InterPro" id="IPR014895">
    <property type="entry name" value="Alginate_lyase_2"/>
</dbReference>
<gene>
    <name evidence="2" type="ORF">RL74_09995</name>
</gene>
<dbReference type="RefSeq" id="WP_042729633.1">
    <property type="nucleotide sequence ID" value="NZ_JXNZ01000069.1"/>
</dbReference>
<evidence type="ECO:0000313" key="3">
    <source>
        <dbReference type="Proteomes" id="UP000032101"/>
    </source>
</evidence>
<organism evidence="2 3">
    <name type="scientific">Pseudomonas fluorescens</name>
    <dbReference type="NCBI Taxonomy" id="294"/>
    <lineage>
        <taxon>Bacteria</taxon>
        <taxon>Pseudomonadati</taxon>
        <taxon>Pseudomonadota</taxon>
        <taxon>Gammaproteobacteria</taxon>
        <taxon>Pseudomonadales</taxon>
        <taxon>Pseudomonadaceae</taxon>
        <taxon>Pseudomonas</taxon>
    </lineage>
</organism>
<dbReference type="Proteomes" id="UP000032101">
    <property type="component" value="Unassembled WGS sequence"/>
</dbReference>
<accession>A0A0D0PFU9</accession>
<proteinExistence type="predicted"/>
<dbReference type="SUPFAM" id="SSF49899">
    <property type="entry name" value="Concanavalin A-like lectins/glucanases"/>
    <property type="match status" value="1"/>
</dbReference>
<dbReference type="AlphaFoldDB" id="A0A0D0PFU9"/>
<dbReference type="InterPro" id="IPR013320">
    <property type="entry name" value="ConA-like_dom_sf"/>
</dbReference>
<evidence type="ECO:0000259" key="1">
    <source>
        <dbReference type="Pfam" id="PF08787"/>
    </source>
</evidence>